<comment type="function">
    <text evidence="1">Toxic component of a type II toxin-antitoxin (TA) system.</text>
</comment>
<reference evidence="2 3" key="1">
    <citation type="submission" date="2019-06" db="EMBL/GenBank/DDBJ databases">
        <title>Genomic insights into carbon and energy metabolism of Deferribacter autotrophicus revealed new metabolic traits in the phylum Deferribacteres.</title>
        <authorList>
            <person name="Slobodkin A.I."/>
            <person name="Slobodkina G.B."/>
            <person name="Allioux M."/>
            <person name="Alain K."/>
            <person name="Jebbar M."/>
            <person name="Shadrin V."/>
            <person name="Kublanov I.V."/>
            <person name="Toshchakov S.V."/>
            <person name="Bonch-Osmolovskaya E.A."/>
        </authorList>
    </citation>
    <scope>NUCLEOTIDE SEQUENCE [LARGE SCALE GENOMIC DNA]</scope>
    <source>
        <strain evidence="2 3">SL50</strain>
    </source>
</reference>
<keyword evidence="1" id="KW-0255">Endonuclease</keyword>
<dbReference type="Pfam" id="PF02452">
    <property type="entry name" value="PemK_toxin"/>
    <property type="match status" value="1"/>
</dbReference>
<dbReference type="Gene3D" id="2.30.30.110">
    <property type="match status" value="1"/>
</dbReference>
<evidence type="ECO:0000313" key="2">
    <source>
        <dbReference type="EMBL" id="KAA0257574.1"/>
    </source>
</evidence>
<dbReference type="InterPro" id="IPR003477">
    <property type="entry name" value="PemK-like"/>
</dbReference>
<comment type="caution">
    <text evidence="2">The sequence shown here is derived from an EMBL/GenBank/DDBJ whole genome shotgun (WGS) entry which is preliminary data.</text>
</comment>
<dbReference type="EC" id="3.1.-.-" evidence="1"/>
<dbReference type="InterPro" id="IPR011067">
    <property type="entry name" value="Plasmid_toxin/cell-grow_inhib"/>
</dbReference>
<dbReference type="EMBL" id="VFJB01000007">
    <property type="protein sequence ID" value="KAA0257574.1"/>
    <property type="molecule type" value="Genomic_DNA"/>
</dbReference>
<gene>
    <name evidence="2" type="ORF">FHQ18_09165</name>
</gene>
<evidence type="ECO:0000256" key="1">
    <source>
        <dbReference type="PIRNR" id="PIRNR033490"/>
    </source>
</evidence>
<evidence type="ECO:0000313" key="3">
    <source>
        <dbReference type="Proteomes" id="UP000322876"/>
    </source>
</evidence>
<protein>
    <recommendedName>
        <fullName evidence="1">mRNA interferase</fullName>
        <ecNumber evidence="1">3.1.-.-</ecNumber>
    </recommendedName>
</protein>
<dbReference type="GO" id="GO:0006402">
    <property type="term" value="P:mRNA catabolic process"/>
    <property type="evidence" value="ECO:0007669"/>
    <property type="project" value="TreeGrafter"/>
</dbReference>
<sequence>MKRGYVYLANLNPTKGAEINKIRPVVIVSNDINNQYADTVTIVPITSGNVQKIYPFEVKIPKDIANLDKDSKAKANQIRTIDKSRIVKEIGKLPDDITKKIEYAISVHLDLNIG</sequence>
<comment type="similarity">
    <text evidence="1">Belongs to the PemK/MazF family.</text>
</comment>
<accession>A0A5A8F3K8</accession>
<dbReference type="GO" id="GO:0016075">
    <property type="term" value="P:rRNA catabolic process"/>
    <property type="evidence" value="ECO:0007669"/>
    <property type="project" value="TreeGrafter"/>
</dbReference>
<proteinExistence type="inferred from homology"/>
<keyword evidence="3" id="KW-1185">Reference proteome</keyword>
<dbReference type="GO" id="GO:0004521">
    <property type="term" value="F:RNA endonuclease activity"/>
    <property type="evidence" value="ECO:0007669"/>
    <property type="project" value="TreeGrafter"/>
</dbReference>
<keyword evidence="1" id="KW-0378">Hydrolase</keyword>
<keyword evidence="1" id="KW-0540">Nuclease</keyword>
<dbReference type="OrthoDB" id="9793906at2"/>
<dbReference type="PANTHER" id="PTHR33988">
    <property type="entry name" value="ENDORIBONUCLEASE MAZF-RELATED"/>
    <property type="match status" value="1"/>
</dbReference>
<organism evidence="2 3">
    <name type="scientific">Deferribacter autotrophicus</name>
    <dbReference type="NCBI Taxonomy" id="500465"/>
    <lineage>
        <taxon>Bacteria</taxon>
        <taxon>Pseudomonadati</taxon>
        <taxon>Deferribacterota</taxon>
        <taxon>Deferribacteres</taxon>
        <taxon>Deferribacterales</taxon>
        <taxon>Deferribacteraceae</taxon>
        <taxon>Deferribacter</taxon>
    </lineage>
</organism>
<dbReference type="PANTHER" id="PTHR33988:SF1">
    <property type="entry name" value="ENDORIBONUCLEASE MAZF7-RELATED"/>
    <property type="match status" value="1"/>
</dbReference>
<dbReference type="Proteomes" id="UP000322876">
    <property type="component" value="Unassembled WGS sequence"/>
</dbReference>
<dbReference type="GO" id="GO:0016787">
    <property type="term" value="F:hydrolase activity"/>
    <property type="evidence" value="ECO:0007669"/>
    <property type="project" value="UniProtKB-KW"/>
</dbReference>
<name>A0A5A8F3K8_9BACT</name>
<dbReference type="GO" id="GO:0003677">
    <property type="term" value="F:DNA binding"/>
    <property type="evidence" value="ECO:0007669"/>
    <property type="project" value="InterPro"/>
</dbReference>
<dbReference type="SUPFAM" id="SSF50118">
    <property type="entry name" value="Cell growth inhibitor/plasmid maintenance toxic component"/>
    <property type="match status" value="1"/>
</dbReference>
<dbReference type="AlphaFoldDB" id="A0A5A8F3K8"/>
<dbReference type="PIRSF" id="PIRSF033490">
    <property type="entry name" value="MazF"/>
    <property type="match status" value="1"/>
</dbReference>